<sequence>MAVAKGQRKPVEIGRGVFLLRYESAEDDARPPFVRVHADGANLDLVLEPDAGEPVLWQPGACLVIRAERPGRLEVEVASSHPNGSVAARVKVEKLSQGDALHGAGPIGGAGQPLALDGFRLLGHVAGIGDVTVAADEWVAGPRAPSRIEGIAIEWPDKPAGLELRYAVKFAGGRGSQAGQSRMTTCGRFAGTRGRALPLSGIILEIDGMAGDVDLAVEALFLGSAPVRAGGKRVALSGPTGREPMVGLRVNLVERRAVVRMPVVSPVRPAAVAVDEPVARPSGRVRVFRSPAKQS</sequence>
<protein>
    <submittedName>
        <fullName evidence="1">Uncharacterized protein</fullName>
    </submittedName>
</protein>
<reference evidence="1" key="1">
    <citation type="journal article" date="2023" name="Microbiol Resour">
        <title>Genome Sequences of Rhodoplanes serenus and Two Thermotolerant Strains, Rhodoplanes tepidamans and 'Rhodoplanes cryptolactis,' Further Refine the Genus.</title>
        <authorList>
            <person name="Rayyan A.A."/>
            <person name="Kyndt J.A."/>
        </authorList>
    </citation>
    <scope>NUCLEOTIDE SEQUENCE</scope>
    <source>
        <strain evidence="1">DSM 9987</strain>
    </source>
</reference>
<gene>
    <name evidence="1" type="ORF">PQJ73_13510</name>
</gene>
<organism evidence="1 2">
    <name type="scientific">Rhodoplanes tepidamans</name>
    <name type="common">Rhodoplanes cryptolactis</name>
    <dbReference type="NCBI Taxonomy" id="200616"/>
    <lineage>
        <taxon>Bacteria</taxon>
        <taxon>Pseudomonadati</taxon>
        <taxon>Pseudomonadota</taxon>
        <taxon>Alphaproteobacteria</taxon>
        <taxon>Hyphomicrobiales</taxon>
        <taxon>Nitrobacteraceae</taxon>
        <taxon>Rhodoplanes</taxon>
    </lineage>
</organism>
<dbReference type="EMBL" id="JAQQLI010000019">
    <property type="protein sequence ID" value="MDC7786706.1"/>
    <property type="molecule type" value="Genomic_DNA"/>
</dbReference>
<evidence type="ECO:0000313" key="2">
    <source>
        <dbReference type="Proteomes" id="UP001165652"/>
    </source>
</evidence>
<dbReference type="Proteomes" id="UP001165652">
    <property type="component" value="Unassembled WGS sequence"/>
</dbReference>
<evidence type="ECO:0000313" key="1">
    <source>
        <dbReference type="EMBL" id="MDC7786706.1"/>
    </source>
</evidence>
<keyword evidence="2" id="KW-1185">Reference proteome</keyword>
<comment type="caution">
    <text evidence="1">The sequence shown here is derived from an EMBL/GenBank/DDBJ whole genome shotgun (WGS) entry which is preliminary data.</text>
</comment>
<dbReference type="RefSeq" id="WP_272777554.1">
    <property type="nucleotide sequence ID" value="NZ_JAQQLI010000019.1"/>
</dbReference>
<reference evidence="1" key="2">
    <citation type="submission" date="2023-02" db="EMBL/GenBank/DDBJ databases">
        <authorList>
            <person name="Rayyan A."/>
            <person name="Meyer T."/>
            <person name="Kyndt J.A."/>
        </authorList>
    </citation>
    <scope>NUCLEOTIDE SEQUENCE</scope>
    <source>
        <strain evidence="1">DSM 9987</strain>
    </source>
</reference>
<name>A0ABT5JAI9_RHOTP</name>
<proteinExistence type="predicted"/>
<accession>A0ABT5JAI9</accession>